<evidence type="ECO:0000313" key="1">
    <source>
        <dbReference type="EMBL" id="KAJ8008244.1"/>
    </source>
</evidence>
<dbReference type="Proteomes" id="UP001157502">
    <property type="component" value="Chromosome 8"/>
</dbReference>
<protein>
    <submittedName>
        <fullName evidence="1">Uncharacterized protein</fullName>
    </submittedName>
</protein>
<gene>
    <name evidence="1" type="ORF">DPEC_G00102790</name>
</gene>
<organism evidence="1 2">
    <name type="scientific">Dallia pectoralis</name>
    <name type="common">Alaska blackfish</name>
    <dbReference type="NCBI Taxonomy" id="75939"/>
    <lineage>
        <taxon>Eukaryota</taxon>
        <taxon>Metazoa</taxon>
        <taxon>Chordata</taxon>
        <taxon>Craniata</taxon>
        <taxon>Vertebrata</taxon>
        <taxon>Euteleostomi</taxon>
        <taxon>Actinopterygii</taxon>
        <taxon>Neopterygii</taxon>
        <taxon>Teleostei</taxon>
        <taxon>Protacanthopterygii</taxon>
        <taxon>Esociformes</taxon>
        <taxon>Umbridae</taxon>
        <taxon>Dallia</taxon>
    </lineage>
</organism>
<dbReference type="EMBL" id="CM055735">
    <property type="protein sequence ID" value="KAJ8008244.1"/>
    <property type="molecule type" value="Genomic_DNA"/>
</dbReference>
<reference evidence="1" key="1">
    <citation type="submission" date="2021-05" db="EMBL/GenBank/DDBJ databases">
        <authorList>
            <person name="Pan Q."/>
            <person name="Jouanno E."/>
            <person name="Zahm M."/>
            <person name="Klopp C."/>
            <person name="Cabau C."/>
            <person name="Louis A."/>
            <person name="Berthelot C."/>
            <person name="Parey E."/>
            <person name="Roest Crollius H."/>
            <person name="Montfort J."/>
            <person name="Robinson-Rechavi M."/>
            <person name="Bouchez O."/>
            <person name="Lampietro C."/>
            <person name="Lopez Roques C."/>
            <person name="Donnadieu C."/>
            <person name="Postlethwait J."/>
            <person name="Bobe J."/>
            <person name="Dillon D."/>
            <person name="Chandos A."/>
            <person name="von Hippel F."/>
            <person name="Guiguen Y."/>
        </authorList>
    </citation>
    <scope>NUCLEOTIDE SEQUENCE</scope>
    <source>
        <strain evidence="1">YG-Jan2019</strain>
    </source>
</reference>
<accession>A0ACC2GX25</accession>
<name>A0ACC2GX25_DALPE</name>
<proteinExistence type="predicted"/>
<comment type="caution">
    <text evidence="1">The sequence shown here is derived from an EMBL/GenBank/DDBJ whole genome shotgun (WGS) entry which is preliminary data.</text>
</comment>
<evidence type="ECO:0000313" key="2">
    <source>
        <dbReference type="Proteomes" id="UP001157502"/>
    </source>
</evidence>
<keyword evidence="2" id="KW-1185">Reference proteome</keyword>
<sequence>MESGGPPAVPGQPGQTDPVLGLRSLSFAYQGLLEIPYDIILAQQDTLEVLDLSYNVLEDLALLVELEKLSTLILDCNSYSSHVKFPYMPSVTTVCINKNKISNLPIFVEEIQTKFPNIKILSMMDNEAAPSYFNGGSLTQYIDYRQYVISQIPRLEILDDTEVLGKERAQAKKTYRMQRTREGSKRKKELHLANVALNQSGNPSYHKFYNLSKLGDPRYERLPFSIRVLLESAVRNCDGFLVKPSDVESILNWKQTQTQSVEVSFKPARVILQDFTGVPAVVDFAAMRDAVSKLGGDPEKINPVCPADLVIDHSIQVDFNRKTDSLQKNQDLEFDRNKERFEFLKWGSKAFRNMRIIPPGSGIVHQVNLEYLARVVFDQEGFYYPDSLVGTDSHTTMINGLGVLGWGVGGIEAEAVMLGQPISMVLPEVIGYRLHGTPDKFITSTDIVLTVTKHLRQVGVVGKFVEFFGPGVAQLSIADRATIANMCPEYGATASFFPVDHISVQYLEQTGRDAEKLDYITRYLKAVAMFRDYSNTSQDPDFTQVHELDLSTVVPCCSGPKRPQDRVAVSDMKTDFEACLGAKQGFKGFQVAPERYATEVSFRYGDQDYSLSHGSVVIAAITSCTNTSNPSVMLGAGLLAKKAIQAGLSMKPYIKTSLSPGSGVVTYYLKESGVMDYLFQLGFEVVGYGCMTCIGNSGPLPDPVVEAITQGDLVAAGILSGNRNFEGRVHPNTRANYLASPPLVIAYAIAGTVRINFDTEPIALNNDGKEVFLRDIWPTREEIQAVERQFVIPAMFKEVYEKIEKVNERWNALKAPSDKLYTWDPKSTYIKSPPFFNGMTKQLQSPQSIIDAYVLLNFSDSVTTDHISPAGNIARNSPAARYLTSRGLNPRDFNSYGSRRGNDAVMARGTFANIRLFNKFLNKQAPRTLHLPSNETLDVFDAAERYQEAGLPLMILAGKEYGSGSSRDWAAKGPFLLGVKAVLAESYERIHRSNLVGMGVIPLEYLSGDTADSLGLTGRERYSLVMPDTLTPRMIVDIKLDTGKTFQARMRFDTDVELTYFHHGGILNYMIRKMSEN</sequence>